<feature type="region of interest" description="Disordered" evidence="1">
    <location>
        <begin position="1477"/>
        <end position="1506"/>
    </location>
</feature>
<dbReference type="Pfam" id="PF25597">
    <property type="entry name" value="SH3_retrovirus"/>
    <property type="match status" value="1"/>
</dbReference>
<dbReference type="InterPro" id="IPR012337">
    <property type="entry name" value="RNaseH-like_sf"/>
</dbReference>
<feature type="compositionally biased region" description="Basic residues" evidence="1">
    <location>
        <begin position="468"/>
        <end position="477"/>
    </location>
</feature>
<feature type="domain" description="GAG-pre-integrase" evidence="2">
    <location>
        <begin position="1296"/>
        <end position="1352"/>
    </location>
</feature>
<name>A0A6L2K296_TANCI</name>
<feature type="domain" description="Retroviral polymerase SH3-like" evidence="3">
    <location>
        <begin position="32"/>
        <end position="87"/>
    </location>
</feature>
<accession>A0A6L2K296</accession>
<proteinExistence type="predicted"/>
<evidence type="ECO:0000259" key="3">
    <source>
        <dbReference type="Pfam" id="PF25597"/>
    </source>
</evidence>
<dbReference type="InterPro" id="IPR057670">
    <property type="entry name" value="SH3_retrovirus"/>
</dbReference>
<dbReference type="EMBL" id="BKCJ010001716">
    <property type="protein sequence ID" value="GEU43491.1"/>
    <property type="molecule type" value="Genomic_DNA"/>
</dbReference>
<evidence type="ECO:0000313" key="4">
    <source>
        <dbReference type="EMBL" id="GEU43491.1"/>
    </source>
</evidence>
<sequence length="2259" mass="257655">MSINHEKHTLVIVDEYSRERIPDISYFHVFGCHVFIHNHKDHLSKFDTKADDGYCLGYSSVSKALRVYKTIIRQIEETYHVTFDESIEAIRNHIPEVIAPNESEIPHTKDTKGPPDLINTEGIHKQNVQNDQMITQPTDAPSGNNTKGSGPIIKHLDRCSRDQHIKLVNIIGNPGKGMHKRSMAAKLTTASASECLFSDFLFEIKPKKVSKALKHLGWIDAMQEELNQFYRNKVWTLVPFPYEKIAIGSKWVFRIKKDEHVARMESIRIFLAFATYMNFKVYQMDVKSAFLNGKLKEEVMLNNLLALKVSMAMSSAKAEYVATAGCCAILHSRTKHIDIRYHFIKDRILKGDIELHFIPAEYQLAEQQTIKYAPQWNNMTVDNVIFQTTMWIKKIRFLPPILSNSNFTKDPSKVTDIELTADMIIVNNRRDSVSPPPLASKLKEGKSHTVTSTLPKSQGPKALGALSKKCKRPKSKKPPTETMVTPPKPTEGSEQSHSSTRLRYRSLTKNEGKTFSEVEPDTKTLQLQTFADIQAFLLSKDELEKESDKEEVLAAGDDVDEDPQDDVEFKTLTPNQTQPEPYHVQEYASNSSSPDLKRFDNTLPLIERHDTSEIKSMMAEIYQAFKGKGIATELEVDASTIIHPALGKPVRVEFMIYGKIVYLTEQEIQEYWDKEEKMNKVVEETKLLAMSRPEVIKELGIQSALPAPVPEQVSSQTSGRKRKHMELEPEIKVPRLECNRSLPKGILKMGRYPQGTSYWGPKRQRFYGYASNRESKHDVYSTKRILAVINVKVKEWYGYGHLEEIKRIEDLQLGVESYKEKLNISRPLTHKVGITDLKPYSAYSNPYSFIYVDKLRRNRIMCSHELYKFSDGTLISLCNTLKDMANNLEMGYTSVMPRRRWSRLDKKKSRIMVKDIDHHLLDRRFKRSLEKFVREHQSDTRVFTMTIEILPEPTSNKLCGSAVSGEDVIENGNSFNPVPRITSNADGTSTSTISGPFIAKEKVQKKNDVKPRSMLLMALPNEHLLTFSQYKDAKTLFEAIQARFGGNDATKKTQKTLLKQMYENFNAPSTESLDSIFNRLYKIVSQLAILGENISQENLNMKFLRSLPAEWSTHVVVWRNKLDLETMSFDNLYNNFKIVKQEVKRIVVSSSSSGSPNIAFLSSPSSTNEVDTASIQVSAASIPVSTVNLEQIHKDDLEEIDLKWQLALLSMRARRQRNQDYSRKTMIVEDTSSKAMVAIDEVGFNWSYMGYDEVQTNMTLMAFSDSEETSPFSQTIKNMMEDLLLLHAVLNEGLTCLFAKATNYESNLWHRRLGHINFKTMNKLVKGNLVRGLPLNIFENDHTCVSCQKGKQHKASSRKDVTCGILNDFITRIENQLNHKVKIIKCDNGTEFKNYEMNQFCGIKGIKREFSNARTSQQNGVAKRKNMTPIEATISSKIHSDIGQEGKEKVSDQEYILLPVLNTRGTIDDLGCLDQQMKSTDDSKSTNSTNSSNTASPTVNTASDKDGTFQRTYGKWNFSTPILINVAGSSFSHPAPLDDFSKMPNLEDTGIFDDAYDDRDEGAEADYNNLEIVIPLSPIPSTRIHKDHLKEQIIGEVNSAVQTRKMAKQNEAGLITLINKQRRTNHKDFKNCLFTCFLSQMEPKKVTQALDDESWVEVMQEELLQNKRDQRGIIVRNKARLVEQGHRQEGIDYDEVFAPIGRIKAISVKSASTPMETHKPLSKDSDGTYVDVNLYRSMIGSLMYLTSSLPDIMFALCACLRFQVQPKVSHMHAVKRIFRYFKGHPTLGLWYPKDSPLELIAYSNSDYTCASLDRKSTTGGCQFLGIELKGYLLNDGYVDLVQHDDKKELAIPGQMAIGKEFFNPLMAEQFWNTASSKTVNFVKQIHAIVDGKAVVISESLVRIDLLFDDEDGNVTPLFDTMLVQHQAPKGKGSAIPPEPQPAPSTSQQPTSKRSRAVIHSSDEEGPSVHIKDSPKQGRITEEMDKDENINLVNKQGEVQETVEHLRDDDETLAKTLLNIKRSSAKDKGKRIMQETELPKKLKKKEMIQLSLDEELAQKLYAKELAKEEARLEQERYNLEKALEPFSKTKIRKNMIMYLKNQRGYKQSYFKGMKYEDIKPLFERIWDQVHTFVPKDYEIEREVMKRAGFDLQQGSSKKQRIIPEEDIEIEAIPLVVKPSMIIEYKIVKEGKISTYHITRADGSTRRYTSMIDLLENINREDLETLWKLVKDKYATQDNDEATKEAMKFLEESSQSVEDQI</sequence>
<gene>
    <name evidence="4" type="ORF">Tci_015469</name>
</gene>
<feature type="compositionally biased region" description="Low complexity" evidence="1">
    <location>
        <begin position="1485"/>
        <end position="1502"/>
    </location>
</feature>
<dbReference type="InterPro" id="IPR036397">
    <property type="entry name" value="RNaseH_sf"/>
</dbReference>
<evidence type="ECO:0000259" key="2">
    <source>
        <dbReference type="Pfam" id="PF13976"/>
    </source>
</evidence>
<feature type="compositionally biased region" description="Basic and acidic residues" evidence="1">
    <location>
        <begin position="1969"/>
        <end position="1981"/>
    </location>
</feature>
<feature type="region of interest" description="Disordered" evidence="1">
    <location>
        <begin position="1927"/>
        <end position="1981"/>
    </location>
</feature>
<dbReference type="PANTHER" id="PTHR11439">
    <property type="entry name" value="GAG-POL-RELATED RETROTRANSPOSON"/>
    <property type="match status" value="1"/>
</dbReference>
<dbReference type="Pfam" id="PF13976">
    <property type="entry name" value="gag_pre-integrs"/>
    <property type="match status" value="1"/>
</dbReference>
<dbReference type="Gene3D" id="3.30.420.10">
    <property type="entry name" value="Ribonuclease H-like superfamily/Ribonuclease H"/>
    <property type="match status" value="1"/>
</dbReference>
<reference evidence="4" key="1">
    <citation type="journal article" date="2019" name="Sci. Rep.">
        <title>Draft genome of Tanacetum cinerariifolium, the natural source of mosquito coil.</title>
        <authorList>
            <person name="Yamashiro T."/>
            <person name="Shiraishi A."/>
            <person name="Satake H."/>
            <person name="Nakayama K."/>
        </authorList>
    </citation>
    <scope>NUCLEOTIDE SEQUENCE</scope>
</reference>
<feature type="region of interest" description="Disordered" evidence="1">
    <location>
        <begin position="544"/>
        <end position="564"/>
    </location>
</feature>
<organism evidence="4">
    <name type="scientific">Tanacetum cinerariifolium</name>
    <name type="common">Dalmatian daisy</name>
    <name type="synonym">Chrysanthemum cinerariifolium</name>
    <dbReference type="NCBI Taxonomy" id="118510"/>
    <lineage>
        <taxon>Eukaryota</taxon>
        <taxon>Viridiplantae</taxon>
        <taxon>Streptophyta</taxon>
        <taxon>Embryophyta</taxon>
        <taxon>Tracheophyta</taxon>
        <taxon>Spermatophyta</taxon>
        <taxon>Magnoliopsida</taxon>
        <taxon>eudicotyledons</taxon>
        <taxon>Gunneridae</taxon>
        <taxon>Pentapetalae</taxon>
        <taxon>asterids</taxon>
        <taxon>campanulids</taxon>
        <taxon>Asterales</taxon>
        <taxon>Asteraceae</taxon>
        <taxon>Asteroideae</taxon>
        <taxon>Anthemideae</taxon>
        <taxon>Anthemidinae</taxon>
        <taxon>Tanacetum</taxon>
    </lineage>
</organism>
<dbReference type="PANTHER" id="PTHR11439:SF495">
    <property type="entry name" value="REVERSE TRANSCRIPTASE, RNA-DEPENDENT DNA POLYMERASE-RELATED"/>
    <property type="match status" value="1"/>
</dbReference>
<dbReference type="SUPFAM" id="SSF53098">
    <property type="entry name" value="Ribonuclease H-like"/>
    <property type="match status" value="1"/>
</dbReference>
<dbReference type="Pfam" id="PF14223">
    <property type="entry name" value="Retrotran_gag_2"/>
    <property type="match status" value="1"/>
</dbReference>
<feature type="region of interest" description="Disordered" evidence="1">
    <location>
        <begin position="430"/>
        <end position="502"/>
    </location>
</feature>
<dbReference type="InterPro" id="IPR025724">
    <property type="entry name" value="GAG-pre-integrase_dom"/>
</dbReference>
<protein>
    <submittedName>
        <fullName evidence="4">Retrovirus-related Pol polyprotein from transposon TNT 1-94</fullName>
    </submittedName>
</protein>
<evidence type="ECO:0000256" key="1">
    <source>
        <dbReference type="SAM" id="MobiDB-lite"/>
    </source>
</evidence>
<dbReference type="GO" id="GO:0003676">
    <property type="term" value="F:nucleic acid binding"/>
    <property type="evidence" value="ECO:0007669"/>
    <property type="project" value="InterPro"/>
</dbReference>
<comment type="caution">
    <text evidence="4">The sequence shown here is derived from an EMBL/GenBank/DDBJ whole genome shotgun (WGS) entry which is preliminary data.</text>
</comment>